<feature type="transmembrane region" description="Helical" evidence="5">
    <location>
        <begin position="78"/>
        <end position="98"/>
    </location>
</feature>
<evidence type="ECO:0000259" key="6">
    <source>
        <dbReference type="PROSITE" id="PS50928"/>
    </source>
</evidence>
<keyword evidence="4 5" id="KW-0472">Membrane</keyword>
<dbReference type="STRING" id="1805029.AUK42_07125"/>
<dbReference type="InterPro" id="IPR000515">
    <property type="entry name" value="MetI-like"/>
</dbReference>
<evidence type="ECO:0000256" key="2">
    <source>
        <dbReference type="ARBA" id="ARBA00022692"/>
    </source>
</evidence>
<evidence type="ECO:0000313" key="8">
    <source>
        <dbReference type="EMBL" id="PIX34972.1"/>
    </source>
</evidence>
<evidence type="ECO:0000256" key="4">
    <source>
        <dbReference type="ARBA" id="ARBA00023136"/>
    </source>
</evidence>
<gene>
    <name evidence="7" type="ORF">AUK42_07125</name>
    <name evidence="9" type="ORF">COZ07_02670</name>
    <name evidence="8" type="ORF">COZ58_01840</name>
</gene>
<evidence type="ECO:0000256" key="1">
    <source>
        <dbReference type="ARBA" id="ARBA00004651"/>
    </source>
</evidence>
<dbReference type="Pfam" id="PF00528">
    <property type="entry name" value="BPD_transp_1"/>
    <property type="match status" value="1"/>
</dbReference>
<dbReference type="EMBL" id="MNYY01000142">
    <property type="protein sequence ID" value="OIP67161.1"/>
    <property type="molecule type" value="Genomic_DNA"/>
</dbReference>
<dbReference type="PANTHER" id="PTHR43879:SF1">
    <property type="entry name" value="GLUCOSE IMPORT SYSTEM PERMEASE PROTEIN GLCU"/>
    <property type="match status" value="1"/>
</dbReference>
<dbReference type="SUPFAM" id="SSF161098">
    <property type="entry name" value="MetI-like"/>
    <property type="match status" value="1"/>
</dbReference>
<name>A0A1J5G3H9_9BACT</name>
<dbReference type="InterPro" id="IPR035906">
    <property type="entry name" value="MetI-like_sf"/>
</dbReference>
<dbReference type="CDD" id="cd06261">
    <property type="entry name" value="TM_PBP2"/>
    <property type="match status" value="1"/>
</dbReference>
<protein>
    <submittedName>
        <fullName evidence="7">ABC transporter permease</fullName>
    </submittedName>
</protein>
<dbReference type="EMBL" id="PFKO01000095">
    <property type="protein sequence ID" value="PIY33301.1"/>
    <property type="molecule type" value="Genomic_DNA"/>
</dbReference>
<feature type="transmembrane region" description="Helical" evidence="5">
    <location>
        <begin position="110"/>
        <end position="131"/>
    </location>
</feature>
<dbReference type="Gene3D" id="1.10.3720.10">
    <property type="entry name" value="MetI-like"/>
    <property type="match status" value="1"/>
</dbReference>
<accession>A0A2M7KA01</accession>
<evidence type="ECO:0000313" key="7">
    <source>
        <dbReference type="EMBL" id="OIP67161.1"/>
    </source>
</evidence>
<evidence type="ECO:0000256" key="5">
    <source>
        <dbReference type="RuleBase" id="RU363032"/>
    </source>
</evidence>
<dbReference type="PANTHER" id="PTHR43879">
    <property type="entry name" value="ABC TRANSPORTER PERMEASE PROTEIN"/>
    <property type="match status" value="1"/>
</dbReference>
<dbReference type="Proteomes" id="UP000182763">
    <property type="component" value="Unassembled WGS sequence"/>
</dbReference>
<comment type="caution">
    <text evidence="7">The sequence shown here is derived from an EMBL/GenBank/DDBJ whole genome shotgun (WGS) entry which is preliminary data.</text>
</comment>
<reference evidence="11 12" key="2">
    <citation type="submission" date="2017-09" db="EMBL/GenBank/DDBJ databases">
        <title>Depth-based differentiation of microbial function through sediment-hosted aquifers and enrichment of novel symbionts in the deep terrestrial subsurface.</title>
        <authorList>
            <person name="Probst A.J."/>
            <person name="Ladd B."/>
            <person name="Jarett J.K."/>
            <person name="Geller-Mcgrath D.E."/>
            <person name="Sieber C.M."/>
            <person name="Emerson J.B."/>
            <person name="Anantharaman K."/>
            <person name="Thomas B.C."/>
            <person name="Malmstrom R."/>
            <person name="Stieglmeier M."/>
            <person name="Klingl A."/>
            <person name="Woyke T."/>
            <person name="Ryan C.M."/>
            <person name="Banfield J.F."/>
        </authorList>
    </citation>
    <scope>NUCLEOTIDE SEQUENCE [LARGE SCALE GENOMIC DNA]</scope>
    <source>
        <strain evidence="9">CG_4_10_14_3_um_filter_34_13</strain>
    </source>
</reference>
<feature type="transmembrane region" description="Helical" evidence="5">
    <location>
        <begin position="9"/>
        <end position="29"/>
    </location>
</feature>
<accession>A0A1J5G3H9</accession>
<dbReference type="EMBL" id="PFIP01000030">
    <property type="protein sequence ID" value="PIX34972.1"/>
    <property type="molecule type" value="Genomic_DNA"/>
</dbReference>
<accession>A0A2M7PSC5</accession>
<dbReference type="GO" id="GO:0005886">
    <property type="term" value="C:plasma membrane"/>
    <property type="evidence" value="ECO:0007669"/>
    <property type="project" value="UniProtKB-SubCell"/>
</dbReference>
<evidence type="ECO:0000313" key="10">
    <source>
        <dbReference type="Proteomes" id="UP000182763"/>
    </source>
</evidence>
<evidence type="ECO:0000313" key="9">
    <source>
        <dbReference type="EMBL" id="PIY33301.1"/>
    </source>
</evidence>
<dbReference type="GO" id="GO:0055085">
    <property type="term" value="P:transmembrane transport"/>
    <property type="evidence" value="ECO:0007669"/>
    <property type="project" value="InterPro"/>
</dbReference>
<dbReference type="PROSITE" id="PS50928">
    <property type="entry name" value="ABC_TM1"/>
    <property type="match status" value="1"/>
</dbReference>
<feature type="transmembrane region" description="Helical" evidence="5">
    <location>
        <begin position="143"/>
        <end position="166"/>
    </location>
</feature>
<sequence length="281" mass="31507">MKIPTTRILIYLILVLFTVFYIIPMYIMILTGMKSFSEVGLSTMWNLPRSLNFESFRLAWLGSAKGGFRGLSGSFLNSLWLVIPATIISAIFGSLNGYVLTKWRFYGSDLIFTMILFGMFIPYQSIIIPLVLTLQKLHVYGTIPGLILVHVIYGIPISTLIFRNYYITVPTEMVEASKIDGANFLGIYRWIIFPLSTPGFAVAMIWQFTSIWNDFLFGLIVTPNPASQPITVALNNLAGSYIVQWNVQIAGALLTALPPILVYIFLGKFFLRGLMQGSLKG</sequence>
<keyword evidence="2 5" id="KW-0812">Transmembrane</keyword>
<feature type="transmembrane region" description="Helical" evidence="5">
    <location>
        <begin position="187"/>
        <end position="208"/>
    </location>
</feature>
<keyword evidence="5" id="KW-0813">Transport</keyword>
<evidence type="ECO:0000256" key="3">
    <source>
        <dbReference type="ARBA" id="ARBA00022989"/>
    </source>
</evidence>
<feature type="transmembrane region" description="Helical" evidence="5">
    <location>
        <begin position="249"/>
        <end position="271"/>
    </location>
</feature>
<evidence type="ECO:0000313" key="11">
    <source>
        <dbReference type="Proteomes" id="UP000230646"/>
    </source>
</evidence>
<evidence type="ECO:0000313" key="12">
    <source>
        <dbReference type="Proteomes" id="UP000231493"/>
    </source>
</evidence>
<dbReference type="Proteomes" id="UP000231493">
    <property type="component" value="Unassembled WGS sequence"/>
</dbReference>
<keyword evidence="3 5" id="KW-1133">Transmembrane helix</keyword>
<comment type="similarity">
    <text evidence="5">Belongs to the binding-protein-dependent transport system permease family.</text>
</comment>
<reference evidence="8" key="3">
    <citation type="submission" date="2017-09" db="EMBL/GenBank/DDBJ databases">
        <title>Depth-based differentiation of microbial function through sediment-hosted aquifers and enrichment of novel symbionts in the deep terrestrial subsurface.</title>
        <authorList>
            <person name="Probst A.J."/>
            <person name="Ladd B."/>
            <person name="Jarett J.K."/>
            <person name="Geller-Mcgrath D.E."/>
            <person name="Sieber C.M.K."/>
            <person name="Emerson J.B."/>
            <person name="Anantharaman K."/>
            <person name="Thomas B.C."/>
            <person name="Malmstrom R."/>
            <person name="Stieglmeier M."/>
            <person name="Klingl A."/>
            <person name="Woyke T."/>
            <person name="Ryan C.M."/>
            <person name="Banfield J.F."/>
        </authorList>
    </citation>
    <scope>NUCLEOTIDE SEQUENCE</scope>
    <source>
        <strain evidence="8">CG_4_8_14_3_um_filter_34_18</strain>
    </source>
</reference>
<comment type="subcellular location">
    <subcellularLocation>
        <location evidence="1 5">Cell membrane</location>
        <topology evidence="1 5">Multi-pass membrane protein</topology>
    </subcellularLocation>
</comment>
<dbReference type="AlphaFoldDB" id="A0A1J5G3H9"/>
<dbReference type="RefSeq" id="WP_406607058.1">
    <property type="nucleotide sequence ID" value="NZ_PFKO01000095.1"/>
</dbReference>
<dbReference type="Proteomes" id="UP000230646">
    <property type="component" value="Unassembled WGS sequence"/>
</dbReference>
<organism evidence="7 10">
    <name type="scientific">Candidatus Infernicultor aquiphilus</name>
    <dbReference type="NCBI Taxonomy" id="1805029"/>
    <lineage>
        <taxon>Bacteria</taxon>
        <taxon>Pseudomonadati</taxon>
        <taxon>Atribacterota</taxon>
        <taxon>Candidatus Phoenicimicrobiia</taxon>
        <taxon>Candidatus Pheonicimicrobiales</taxon>
        <taxon>Candidatus Phoenicimicrobiaceae</taxon>
        <taxon>Candidatus Infernicultor</taxon>
    </lineage>
</organism>
<feature type="domain" description="ABC transmembrane type-1" evidence="6">
    <location>
        <begin position="75"/>
        <end position="266"/>
    </location>
</feature>
<proteinExistence type="inferred from homology"/>
<reference evidence="7 10" key="1">
    <citation type="journal article" date="2016" name="Environ. Microbiol.">
        <title>Genomic resolution of a cold subsurface aquifer community provides metabolic insights for novel microbes adapted to high CO concentrations.</title>
        <authorList>
            <person name="Probst A.J."/>
            <person name="Castelle C.J."/>
            <person name="Singh A."/>
            <person name="Brown C.T."/>
            <person name="Anantharaman K."/>
            <person name="Sharon I."/>
            <person name="Hug L.A."/>
            <person name="Burstein D."/>
            <person name="Emerson J.B."/>
            <person name="Thomas B.C."/>
            <person name="Banfield J.F."/>
        </authorList>
    </citation>
    <scope>NUCLEOTIDE SEQUENCE [LARGE SCALE GENOMIC DNA]</scope>
    <source>
        <strain evidence="7">CG2_30_33_13</strain>
    </source>
</reference>